<dbReference type="EMBL" id="JACJIM010000002">
    <property type="protein sequence ID" value="MBA9062293.1"/>
    <property type="molecule type" value="Genomic_DNA"/>
</dbReference>
<evidence type="ECO:0000256" key="4">
    <source>
        <dbReference type="ARBA" id="ARBA00037420"/>
    </source>
</evidence>
<evidence type="ECO:0000256" key="5">
    <source>
        <dbReference type="SAM" id="MobiDB-lite"/>
    </source>
</evidence>
<feature type="region of interest" description="Disordered" evidence="5">
    <location>
        <begin position="222"/>
        <end position="242"/>
    </location>
</feature>
<comment type="function">
    <text evidence="4">Thiol-specific peroxidase that catalyzes the reduction of hydrogen peroxide and organic hydroperoxides to water and alcohols, respectively. Plays a role in cell protection against oxidative stress by detoxifying peroxides.</text>
</comment>
<dbReference type="PROSITE" id="PS51352">
    <property type="entry name" value="THIOREDOXIN_2"/>
    <property type="match status" value="1"/>
</dbReference>
<gene>
    <name evidence="7" type="ORF">GGQ91_001670</name>
</gene>
<dbReference type="NCBIfam" id="NF009668">
    <property type="entry name" value="PRK13189.1"/>
    <property type="match status" value="1"/>
</dbReference>
<evidence type="ECO:0000313" key="7">
    <source>
        <dbReference type="EMBL" id="MBA9062293.1"/>
    </source>
</evidence>
<evidence type="ECO:0000259" key="6">
    <source>
        <dbReference type="PROSITE" id="PS51352"/>
    </source>
</evidence>
<evidence type="ECO:0000256" key="2">
    <source>
        <dbReference type="ARBA" id="ARBA00023002"/>
    </source>
</evidence>
<dbReference type="InterPro" id="IPR036249">
    <property type="entry name" value="Thioredoxin-like_sf"/>
</dbReference>
<sequence length="260" mass="28193">MALPASPVRQSIFRVVWSSDPYKIDIDRFDPLAVRVALPSGRFMAIDIDSGVTAAPHPAGPPIIGDGAPNFRARTTMGPRTLSSYRGRWLVFFSHPADFTPVCTSEFVAFARAHEAFQALDCDLLALSVDSLSSHLAWQQSIEQRFGVRMPFPIVEDPAMGIARAYGMLPAGAASSATVRTTFVIDPEGIVRALVTYPLTVGRSVAEILRLVRALQASDAADVSTPEGWQPGEPVLANPPMTSEEIGDCGTDWYYRLESV</sequence>
<organism evidence="7 8">
    <name type="scientific">Methylobacterium fujisawaense</name>
    <dbReference type="NCBI Taxonomy" id="107400"/>
    <lineage>
        <taxon>Bacteria</taxon>
        <taxon>Pseudomonadati</taxon>
        <taxon>Pseudomonadota</taxon>
        <taxon>Alphaproteobacteria</taxon>
        <taxon>Hyphomicrobiales</taxon>
        <taxon>Methylobacteriaceae</taxon>
        <taxon>Methylobacterium</taxon>
    </lineage>
</organism>
<protein>
    <recommendedName>
        <fullName evidence="3">Thioredoxin peroxidase</fullName>
    </recommendedName>
</protein>
<feature type="domain" description="Thioredoxin" evidence="6">
    <location>
        <begin position="62"/>
        <end position="217"/>
    </location>
</feature>
<evidence type="ECO:0000256" key="3">
    <source>
        <dbReference type="ARBA" id="ARBA00032824"/>
    </source>
</evidence>
<dbReference type="GO" id="GO:0140824">
    <property type="term" value="F:thioredoxin-dependent peroxiredoxin activity"/>
    <property type="evidence" value="ECO:0007669"/>
    <property type="project" value="UniProtKB-EC"/>
</dbReference>
<dbReference type="PANTHER" id="PTHR10681:SF128">
    <property type="entry name" value="THIOREDOXIN-DEPENDENT PEROXIDE REDUCTASE, MITOCHONDRIAL"/>
    <property type="match status" value="1"/>
</dbReference>
<keyword evidence="8" id="KW-1185">Reference proteome</keyword>
<comment type="similarity">
    <text evidence="1">Belongs to the peroxiredoxin family. AhpC/Prx1 subfamily.</text>
</comment>
<dbReference type="SUPFAM" id="SSF52833">
    <property type="entry name" value="Thioredoxin-like"/>
    <property type="match status" value="1"/>
</dbReference>
<dbReference type="Proteomes" id="UP000565455">
    <property type="component" value="Unassembled WGS sequence"/>
</dbReference>
<dbReference type="InterPro" id="IPR000866">
    <property type="entry name" value="AhpC/TSA"/>
</dbReference>
<evidence type="ECO:0000313" key="8">
    <source>
        <dbReference type="Proteomes" id="UP000565455"/>
    </source>
</evidence>
<dbReference type="Gene3D" id="3.40.30.10">
    <property type="entry name" value="Glutaredoxin"/>
    <property type="match status" value="1"/>
</dbReference>
<proteinExistence type="inferred from homology"/>
<comment type="caution">
    <text evidence="7">The sequence shown here is derived from an EMBL/GenBank/DDBJ whole genome shotgun (WGS) entry which is preliminary data.</text>
</comment>
<dbReference type="InterPro" id="IPR019479">
    <property type="entry name" value="Peroxiredoxin_C"/>
</dbReference>
<evidence type="ECO:0000256" key="1">
    <source>
        <dbReference type="ARBA" id="ARBA00009796"/>
    </source>
</evidence>
<reference evidence="7 8" key="1">
    <citation type="submission" date="2020-08" db="EMBL/GenBank/DDBJ databases">
        <title>Genomic Encyclopedia of Type Strains, Phase IV (KMG-IV): sequencing the most valuable type-strain genomes for metagenomic binning, comparative biology and taxonomic classification.</title>
        <authorList>
            <person name="Goeker M."/>
        </authorList>
    </citation>
    <scope>NUCLEOTIDE SEQUENCE [LARGE SCALE GENOMIC DNA]</scope>
    <source>
        <strain evidence="7 8">DSM 5686</strain>
    </source>
</reference>
<dbReference type="InterPro" id="IPR013766">
    <property type="entry name" value="Thioredoxin_domain"/>
</dbReference>
<name>A0ABR6D881_9HYPH</name>
<dbReference type="InterPro" id="IPR050217">
    <property type="entry name" value="Peroxiredoxin"/>
</dbReference>
<dbReference type="PANTHER" id="PTHR10681">
    <property type="entry name" value="THIOREDOXIN PEROXIDASE"/>
    <property type="match status" value="1"/>
</dbReference>
<accession>A0ABR6D881</accession>
<dbReference type="Pfam" id="PF00578">
    <property type="entry name" value="AhpC-TSA"/>
    <property type="match status" value="1"/>
</dbReference>
<keyword evidence="2 7" id="KW-0560">Oxidoreductase</keyword>
<keyword evidence="7" id="KW-0575">Peroxidase</keyword>
<dbReference type="Pfam" id="PF10417">
    <property type="entry name" value="1-cysPrx_C"/>
    <property type="match status" value="1"/>
</dbReference>